<keyword evidence="6" id="KW-0381">Hypersensitive response</keyword>
<dbReference type="InterPro" id="IPR036388">
    <property type="entry name" value="WH-like_DNA-bd_sf"/>
</dbReference>
<name>A0AA38VWB2_9ASTR</name>
<dbReference type="FunFam" id="3.40.50.300:FF:001091">
    <property type="entry name" value="Probable disease resistance protein At1g61300"/>
    <property type="match status" value="1"/>
</dbReference>
<keyword evidence="8" id="KW-0547">Nucleotide-binding</keyword>
<evidence type="ECO:0000256" key="6">
    <source>
        <dbReference type="ARBA" id="ARBA00022667"/>
    </source>
</evidence>
<dbReference type="GO" id="GO:0043531">
    <property type="term" value="F:ADP binding"/>
    <property type="evidence" value="ECO:0007669"/>
    <property type="project" value="InterPro"/>
</dbReference>
<dbReference type="InterPro" id="IPR032675">
    <property type="entry name" value="LRR_dom_sf"/>
</dbReference>
<dbReference type="InterPro" id="IPR027417">
    <property type="entry name" value="P-loop_NTPase"/>
</dbReference>
<protein>
    <recommendedName>
        <fullName evidence="16">NB-ARC domain-containing protein</fullName>
    </recommendedName>
</protein>
<evidence type="ECO:0000256" key="9">
    <source>
        <dbReference type="ARBA" id="ARBA00022821"/>
    </source>
</evidence>
<evidence type="ECO:0000256" key="5">
    <source>
        <dbReference type="ARBA" id="ARBA00022614"/>
    </source>
</evidence>
<dbReference type="FunFam" id="1.10.10.10:FF:000322">
    <property type="entry name" value="Probable disease resistance protein At1g63360"/>
    <property type="match status" value="1"/>
</dbReference>
<dbReference type="GO" id="GO:0005524">
    <property type="term" value="F:ATP binding"/>
    <property type="evidence" value="ECO:0007669"/>
    <property type="project" value="UniProtKB-KW"/>
</dbReference>
<dbReference type="SUPFAM" id="SSF52540">
    <property type="entry name" value="P-loop containing nucleoside triphosphate hydrolases"/>
    <property type="match status" value="1"/>
</dbReference>
<evidence type="ECO:0000256" key="8">
    <source>
        <dbReference type="ARBA" id="ARBA00022741"/>
    </source>
</evidence>
<feature type="domain" description="Disease resistance protein winged helix" evidence="12">
    <location>
        <begin position="470"/>
        <end position="543"/>
    </location>
</feature>
<dbReference type="Gene3D" id="3.40.50.300">
    <property type="entry name" value="P-loop containing nucleotide triphosphate hydrolases"/>
    <property type="match status" value="1"/>
</dbReference>
<evidence type="ECO:0000313" key="14">
    <source>
        <dbReference type="EMBL" id="KAJ9537302.1"/>
    </source>
</evidence>
<accession>A0AA38VWB2</accession>
<comment type="subcellular location">
    <subcellularLocation>
        <location evidence="2">Cytoplasm</location>
    </subcellularLocation>
</comment>
<dbReference type="Gene3D" id="1.10.8.430">
    <property type="entry name" value="Helical domain of apoptotic protease-activating factors"/>
    <property type="match status" value="1"/>
</dbReference>
<evidence type="ECO:0000256" key="1">
    <source>
        <dbReference type="ARBA" id="ARBA00002074"/>
    </source>
</evidence>
<evidence type="ECO:0000259" key="13">
    <source>
        <dbReference type="Pfam" id="PF23598"/>
    </source>
</evidence>
<dbReference type="Gene3D" id="3.80.10.10">
    <property type="entry name" value="Ribonuclease Inhibitor"/>
    <property type="match status" value="1"/>
</dbReference>
<dbReference type="Pfam" id="PF23559">
    <property type="entry name" value="WHD_DRP"/>
    <property type="match status" value="1"/>
</dbReference>
<keyword evidence="9" id="KW-0611">Plant defense</keyword>
<evidence type="ECO:0000256" key="10">
    <source>
        <dbReference type="ARBA" id="ARBA00022840"/>
    </source>
</evidence>
<dbReference type="AlphaFoldDB" id="A0AA38VWB2"/>
<dbReference type="InterPro" id="IPR055414">
    <property type="entry name" value="LRR_R13L4/SHOC2-like"/>
</dbReference>
<dbReference type="GO" id="GO:0051607">
    <property type="term" value="P:defense response to virus"/>
    <property type="evidence" value="ECO:0007669"/>
    <property type="project" value="UniProtKB-ARBA"/>
</dbReference>
<keyword evidence="15" id="KW-1185">Reference proteome</keyword>
<proteinExistence type="inferred from homology"/>
<dbReference type="Pfam" id="PF00931">
    <property type="entry name" value="NB-ARC"/>
    <property type="match status" value="1"/>
</dbReference>
<evidence type="ECO:0008006" key="16">
    <source>
        <dbReference type="Google" id="ProtNLM"/>
    </source>
</evidence>
<dbReference type="Gene3D" id="1.20.5.4130">
    <property type="match status" value="1"/>
</dbReference>
<dbReference type="Gene3D" id="1.10.10.10">
    <property type="entry name" value="Winged helix-like DNA-binding domain superfamily/Winged helix DNA-binding domain"/>
    <property type="match status" value="1"/>
</dbReference>
<dbReference type="InterPro" id="IPR058922">
    <property type="entry name" value="WHD_DRP"/>
</dbReference>
<feature type="domain" description="Disease resistance R13L4/SHOC-2-like LRR" evidence="13">
    <location>
        <begin position="599"/>
        <end position="870"/>
    </location>
</feature>
<dbReference type="PANTHER" id="PTHR23155:SF1152">
    <property type="entry name" value="AAA+ ATPASE DOMAIN-CONTAINING PROTEIN"/>
    <property type="match status" value="1"/>
</dbReference>
<reference evidence="14" key="1">
    <citation type="submission" date="2023-03" db="EMBL/GenBank/DDBJ databases">
        <title>Chromosome-scale reference genome and RAD-based genetic map of yellow starthistle (Centaurea solstitialis) reveal putative structural variation and QTLs associated with invader traits.</title>
        <authorList>
            <person name="Reatini B."/>
            <person name="Cang F.A."/>
            <person name="Jiang Q."/>
            <person name="Mckibben M.T.W."/>
            <person name="Barker M.S."/>
            <person name="Rieseberg L.H."/>
            <person name="Dlugosch K.M."/>
        </authorList>
    </citation>
    <scope>NUCLEOTIDE SEQUENCE</scope>
    <source>
        <strain evidence="14">CAN-66</strain>
        <tissue evidence="14">Leaf</tissue>
    </source>
</reference>
<evidence type="ECO:0000259" key="12">
    <source>
        <dbReference type="Pfam" id="PF23559"/>
    </source>
</evidence>
<dbReference type="InterPro" id="IPR044974">
    <property type="entry name" value="Disease_R_plants"/>
</dbReference>
<sequence length="955" mass="109779">MAYTGLELFMESLKQLIHGSHNPFTKNPSVLSERPQIQLLYQELGSLIQTLFIHEHHHHLLELQKFTTLKRRFKDVAEEAQDIIDLFLSSLHSRKIRNLKEFEGFLTFHSANQTSTWNLVNGIRDSNSFEFHSIPRTKRPLSLFPRFDVFKPSLDLEKVLKSIDSIKAELTTIDNMKTDSSSRIDDIKTRSVVGTSYTTSSLGKKEPWEEIVVGIDHDVEIIRDKLTEDTKLVGIVSIVGMGGLGKTTLATKVFNDPFVVYHFHVRAWVTVSQTYERRDMLIQILTSIGVDQNLEKSSDYKLREKLHKNLMGKRYLIVIDDIWSIEAWDDMKLFFPHDNTGSRILLTSRVNEVALHAKPHGFVHSLPYLKDEQSWELLRKKVFHGDECPRWVIESGMQIAKKCQGLPLSVVVMAGVLAKEATSQDLWERIASGVGSSILSDEKGCLETLALSYHHLPCHLRECFLYLGGFPEDFRIHVKSLIWLWVAEGFIEGLTEEGGNQSLEDAAKAYLMDLVDRNLVIVGEREFNGDVKACKLHDLVRELCLKKAKEERFFLRIDKLPLSSRPLEALVTTYRQRRVFSDQDITVVEFAHPPTPPNIRSLLCFHKDSHSIDEIPDFSTSFALLRVLDIQKYKVGYTRPGIALPVHLRYLAIWCSRFPPSICNLWSLQTLVLKTSSDRTELPANISDLVNLRHLWSNKELFISTIRKPMNLKSISNVVLGLGVDSLHKCFPCIKKLEYTLVPTDKETHFDLLPYLTTFKLRVDYIRKKMNLWFPNSESNFRQNHIWFPSTLKKLTLVWCDLPWRDMSIIQSLPNLEVLKLKYNAFTGAYWDAREQQFPQLKFLRLEELDIKLWDVYGTSFPCLKRLAVVNCLALEEIPLDIGDIATLELIETRGMSNYSIVESVKRIQKEQHDEGNTDLKITVNGLELSIYLSGKLSSYNSASVTDTDTNTERV</sequence>
<evidence type="ECO:0000256" key="2">
    <source>
        <dbReference type="ARBA" id="ARBA00004496"/>
    </source>
</evidence>
<dbReference type="PRINTS" id="PR00364">
    <property type="entry name" value="DISEASERSIST"/>
</dbReference>
<comment type="caution">
    <text evidence="14">The sequence shown here is derived from an EMBL/GenBank/DDBJ whole genome shotgun (WGS) entry which is preliminary data.</text>
</comment>
<dbReference type="GO" id="GO:0009626">
    <property type="term" value="P:plant-type hypersensitive response"/>
    <property type="evidence" value="ECO:0007669"/>
    <property type="project" value="UniProtKB-KW"/>
</dbReference>
<comment type="similarity">
    <text evidence="3">Belongs to the disease resistance NB-LRR family.</text>
</comment>
<evidence type="ECO:0000256" key="3">
    <source>
        <dbReference type="ARBA" id="ARBA00008894"/>
    </source>
</evidence>
<gene>
    <name evidence="14" type="ORF">OSB04_030035</name>
</gene>
<feature type="domain" description="NB-ARC" evidence="11">
    <location>
        <begin position="217"/>
        <end position="386"/>
    </location>
</feature>
<dbReference type="EMBL" id="JARYMX010000008">
    <property type="protein sequence ID" value="KAJ9537302.1"/>
    <property type="molecule type" value="Genomic_DNA"/>
</dbReference>
<evidence type="ECO:0000256" key="7">
    <source>
        <dbReference type="ARBA" id="ARBA00022737"/>
    </source>
</evidence>
<organism evidence="14 15">
    <name type="scientific">Centaurea solstitialis</name>
    <name type="common">yellow star-thistle</name>
    <dbReference type="NCBI Taxonomy" id="347529"/>
    <lineage>
        <taxon>Eukaryota</taxon>
        <taxon>Viridiplantae</taxon>
        <taxon>Streptophyta</taxon>
        <taxon>Embryophyta</taxon>
        <taxon>Tracheophyta</taxon>
        <taxon>Spermatophyta</taxon>
        <taxon>Magnoliopsida</taxon>
        <taxon>eudicotyledons</taxon>
        <taxon>Gunneridae</taxon>
        <taxon>Pentapetalae</taxon>
        <taxon>asterids</taxon>
        <taxon>campanulids</taxon>
        <taxon>Asterales</taxon>
        <taxon>Asteraceae</taxon>
        <taxon>Carduoideae</taxon>
        <taxon>Cardueae</taxon>
        <taxon>Centaureinae</taxon>
        <taxon>Centaurea</taxon>
    </lineage>
</organism>
<evidence type="ECO:0000259" key="11">
    <source>
        <dbReference type="Pfam" id="PF00931"/>
    </source>
</evidence>
<dbReference type="Pfam" id="PF23598">
    <property type="entry name" value="LRR_14"/>
    <property type="match status" value="1"/>
</dbReference>
<dbReference type="SUPFAM" id="SSF52058">
    <property type="entry name" value="L domain-like"/>
    <property type="match status" value="1"/>
</dbReference>
<keyword evidence="10" id="KW-0067">ATP-binding</keyword>
<keyword evidence="7" id="KW-0677">Repeat</keyword>
<dbReference type="Proteomes" id="UP001172457">
    <property type="component" value="Chromosome 8"/>
</dbReference>
<evidence type="ECO:0000313" key="15">
    <source>
        <dbReference type="Proteomes" id="UP001172457"/>
    </source>
</evidence>
<comment type="function">
    <text evidence="1">Confers resistance to late blight (Phytophthora infestans) races carrying the avirulence gene Avr1. Resistance proteins guard the plant against pathogens that contain an appropriate avirulence protein via an indirect interaction with this avirulence protein. That triggers a defense system including the hypersensitive response, which restricts the pathogen growth.</text>
</comment>
<dbReference type="PANTHER" id="PTHR23155">
    <property type="entry name" value="DISEASE RESISTANCE PROTEIN RP"/>
    <property type="match status" value="1"/>
</dbReference>
<evidence type="ECO:0000256" key="4">
    <source>
        <dbReference type="ARBA" id="ARBA00022490"/>
    </source>
</evidence>
<keyword evidence="5" id="KW-0433">Leucine-rich repeat</keyword>
<keyword evidence="4" id="KW-0963">Cytoplasm</keyword>
<dbReference type="InterPro" id="IPR042197">
    <property type="entry name" value="Apaf_helical"/>
</dbReference>
<dbReference type="InterPro" id="IPR002182">
    <property type="entry name" value="NB-ARC"/>
</dbReference>